<dbReference type="Proteomes" id="UP000647133">
    <property type="component" value="Unassembled WGS sequence"/>
</dbReference>
<comment type="caution">
    <text evidence="4">The sequence shown here is derived from an EMBL/GenBank/DDBJ whole genome shotgun (WGS) entry which is preliminary data.</text>
</comment>
<dbReference type="Pfam" id="PF04773">
    <property type="entry name" value="FecR"/>
    <property type="match status" value="1"/>
</dbReference>
<dbReference type="PANTHER" id="PTHR30273:SF2">
    <property type="entry name" value="PROTEIN FECR"/>
    <property type="match status" value="1"/>
</dbReference>
<dbReference type="RefSeq" id="WP_192007518.1">
    <property type="nucleotide sequence ID" value="NZ_JACYTQ010000001.1"/>
</dbReference>
<gene>
    <name evidence="4" type="ORF">IFO69_02085</name>
</gene>
<name>A0ABR9AFB5_9BACT</name>
<dbReference type="Pfam" id="PF16344">
    <property type="entry name" value="FecR_C"/>
    <property type="match status" value="1"/>
</dbReference>
<dbReference type="InterPro" id="IPR006860">
    <property type="entry name" value="FecR"/>
</dbReference>
<evidence type="ECO:0000313" key="4">
    <source>
        <dbReference type="EMBL" id="MBD8487527.1"/>
    </source>
</evidence>
<sequence>MGRNYHNIEDFLEDKTFCDWVLNHLSTHRLTWELFESEHPELELEIKAAKEILLELYKEKRPWERVGKDRVGNEIKERLGFNKVETRDFGKKVYQPQSVSSNLSWGIAAVIALVLTCAGIVGWYGLDQNEAITAPSVAMVVKSNQKGQKSIVHLPDGSQVTLNSSSEISYLSNFGKDHRNLTLKGEAFFQVTRDTSMAFTVTSGEITTTALGTSFNINAYEKDRPSVKLATGVVEVTKARDKSDLMLLAPGEEAFLGADLKVKKRKFDLESAFLWKEGVLFFDESPFLEVVLTLERWYGVEITLKELPKGKLPLVSGRFENDHLDNVLESIGYSLRFSHEITQKNVTISFNKPKK</sequence>
<dbReference type="InterPro" id="IPR012373">
    <property type="entry name" value="Ferrdict_sens_TM"/>
</dbReference>
<accession>A0ABR9AFB5</accession>
<protein>
    <submittedName>
        <fullName evidence="4">FecR domain-containing protein</fullName>
    </submittedName>
</protein>
<evidence type="ECO:0000313" key="5">
    <source>
        <dbReference type="Proteomes" id="UP000647133"/>
    </source>
</evidence>
<feature type="transmembrane region" description="Helical" evidence="1">
    <location>
        <begin position="103"/>
        <end position="126"/>
    </location>
</feature>
<dbReference type="EMBL" id="JACYTQ010000001">
    <property type="protein sequence ID" value="MBD8487527.1"/>
    <property type="molecule type" value="Genomic_DNA"/>
</dbReference>
<feature type="domain" description="Protein FecR C-terminal" evidence="3">
    <location>
        <begin position="280"/>
        <end position="348"/>
    </location>
</feature>
<evidence type="ECO:0000259" key="3">
    <source>
        <dbReference type="Pfam" id="PF16344"/>
    </source>
</evidence>
<evidence type="ECO:0000256" key="1">
    <source>
        <dbReference type="SAM" id="Phobius"/>
    </source>
</evidence>
<dbReference type="PANTHER" id="PTHR30273">
    <property type="entry name" value="PERIPLASMIC SIGNAL SENSOR AND SIGMA FACTOR ACTIVATOR FECR-RELATED"/>
    <property type="match status" value="1"/>
</dbReference>
<keyword evidence="1" id="KW-0812">Transmembrane</keyword>
<organism evidence="4 5">
    <name type="scientific">Echinicola arenosa</name>
    <dbReference type="NCBI Taxonomy" id="2774144"/>
    <lineage>
        <taxon>Bacteria</taxon>
        <taxon>Pseudomonadati</taxon>
        <taxon>Bacteroidota</taxon>
        <taxon>Cytophagia</taxon>
        <taxon>Cytophagales</taxon>
        <taxon>Cyclobacteriaceae</taxon>
        <taxon>Echinicola</taxon>
    </lineage>
</organism>
<proteinExistence type="predicted"/>
<feature type="domain" description="FecR protein" evidence="2">
    <location>
        <begin position="146"/>
        <end position="235"/>
    </location>
</feature>
<keyword evidence="5" id="KW-1185">Reference proteome</keyword>
<dbReference type="Gene3D" id="3.55.50.30">
    <property type="match status" value="1"/>
</dbReference>
<dbReference type="Gene3D" id="2.60.120.1440">
    <property type="match status" value="1"/>
</dbReference>
<keyword evidence="1" id="KW-1133">Transmembrane helix</keyword>
<dbReference type="InterPro" id="IPR032508">
    <property type="entry name" value="FecR_C"/>
</dbReference>
<evidence type="ECO:0000259" key="2">
    <source>
        <dbReference type="Pfam" id="PF04773"/>
    </source>
</evidence>
<reference evidence="4 5" key="1">
    <citation type="submission" date="2020-09" db="EMBL/GenBank/DDBJ databases">
        <title>Echinicola sp. CAU 1574 isolated from sand of Sido Beach.</title>
        <authorList>
            <person name="Kim W."/>
        </authorList>
    </citation>
    <scope>NUCLEOTIDE SEQUENCE [LARGE SCALE GENOMIC DNA]</scope>
    <source>
        <strain evidence="4 5">CAU 1574</strain>
    </source>
</reference>
<keyword evidence="1" id="KW-0472">Membrane</keyword>